<name>A0A1B2JJI0_PICPA</name>
<gene>
    <name evidence="1" type="ORF">ATY40_BA7504454</name>
</gene>
<dbReference type="EMBL" id="CP014587">
    <property type="protein sequence ID" value="ANZ78121.1"/>
    <property type="molecule type" value="Genomic_DNA"/>
</dbReference>
<accession>A0A1B2JJI0</accession>
<keyword evidence="2" id="KW-1185">Reference proteome</keyword>
<protein>
    <submittedName>
        <fullName evidence="1">BA75_04454T0</fullName>
    </submittedName>
</protein>
<dbReference type="Proteomes" id="UP000094565">
    <property type="component" value="Chromosome 4"/>
</dbReference>
<proteinExistence type="predicted"/>
<dbReference type="OrthoDB" id="10327608at2759"/>
<sequence length="214" mass="25105">MNQETFNKIQTVYLSHKKGYALELKAKFQELKNPKNSAACKLLSDLVQHIQLHQDTTIKVVDLVIENRPIPEYFDLCSSKVNAERFLRKNILLNGVKRDCLRKLLRRQKEFEKLCYQDRSVYHSALRKKLDSDEKQIYYKLRKFDIEIHKKQSRFAQEIEAELSRLHVPFFVGLNDKSQEYTASGKSYILDLIVDHIEGEGIRSSITSQNINNT</sequence>
<evidence type="ECO:0000313" key="1">
    <source>
        <dbReference type="EMBL" id="ANZ78121.1"/>
    </source>
</evidence>
<evidence type="ECO:0000313" key="2">
    <source>
        <dbReference type="Proteomes" id="UP000094565"/>
    </source>
</evidence>
<dbReference type="AlphaFoldDB" id="A0A1B2JJI0"/>
<reference evidence="1 2" key="1">
    <citation type="submission" date="2016-02" db="EMBL/GenBank/DDBJ databases">
        <title>Comparative genomic and transcriptomic foundation for Pichia pastoris.</title>
        <authorList>
            <person name="Love K.R."/>
            <person name="Shah K.A."/>
            <person name="Whittaker C.A."/>
            <person name="Wu J."/>
            <person name="Bartlett M.C."/>
            <person name="Ma D."/>
            <person name="Leeson R.L."/>
            <person name="Priest M."/>
            <person name="Young S.K."/>
            <person name="Love J.C."/>
        </authorList>
    </citation>
    <scope>NUCLEOTIDE SEQUENCE [LARGE SCALE GENOMIC DNA]</scope>
    <source>
        <strain evidence="1 2">ATCC 28485</strain>
    </source>
</reference>
<organism evidence="1 2">
    <name type="scientific">Komagataella pastoris</name>
    <name type="common">Yeast</name>
    <name type="synonym">Pichia pastoris</name>
    <dbReference type="NCBI Taxonomy" id="4922"/>
    <lineage>
        <taxon>Eukaryota</taxon>
        <taxon>Fungi</taxon>
        <taxon>Dikarya</taxon>
        <taxon>Ascomycota</taxon>
        <taxon>Saccharomycotina</taxon>
        <taxon>Pichiomycetes</taxon>
        <taxon>Pichiales</taxon>
        <taxon>Pichiaceae</taxon>
        <taxon>Komagataella</taxon>
    </lineage>
</organism>